<protein>
    <submittedName>
        <fullName evidence="1">11016_t:CDS:1</fullName>
    </submittedName>
</protein>
<proteinExistence type="predicted"/>
<evidence type="ECO:0000313" key="1">
    <source>
        <dbReference type="EMBL" id="CAG8619713.1"/>
    </source>
</evidence>
<dbReference type="EMBL" id="CAJVPK010002857">
    <property type="protein sequence ID" value="CAG8619713.1"/>
    <property type="molecule type" value="Genomic_DNA"/>
</dbReference>
<evidence type="ECO:0000313" key="2">
    <source>
        <dbReference type="Proteomes" id="UP000789706"/>
    </source>
</evidence>
<dbReference type="OrthoDB" id="2472625at2759"/>
<reference evidence="1" key="1">
    <citation type="submission" date="2021-06" db="EMBL/GenBank/DDBJ databases">
        <authorList>
            <person name="Kallberg Y."/>
            <person name="Tangrot J."/>
            <person name="Rosling A."/>
        </authorList>
    </citation>
    <scope>NUCLEOTIDE SEQUENCE</scope>
    <source>
        <strain evidence="1">AZ414A</strain>
    </source>
</reference>
<sequence length="198" mass="22711">AQILKAQNMITIMTKTHLLEENEEKIKLRKIVGDGGIDLFEEIESGIISDSSTSDHQGDQQESMDKTVAPFISKEPTNIKSNIKNNSDIKKIEVTVTIEQSEVIINNDNDKSKEKQIDIEELTIDIEENNENEWTEVINKKKKAKNTDNIAIDPEVIEEDKESVVSYEMNNSFHSDWRQDLNAKNSKFELTLKKFLEN</sequence>
<dbReference type="AlphaFoldDB" id="A0A9N9D280"/>
<keyword evidence="2" id="KW-1185">Reference proteome</keyword>
<comment type="caution">
    <text evidence="1">The sequence shown here is derived from an EMBL/GenBank/DDBJ whole genome shotgun (WGS) entry which is preliminary data.</text>
</comment>
<organism evidence="1 2">
    <name type="scientific">Diversispora eburnea</name>
    <dbReference type="NCBI Taxonomy" id="1213867"/>
    <lineage>
        <taxon>Eukaryota</taxon>
        <taxon>Fungi</taxon>
        <taxon>Fungi incertae sedis</taxon>
        <taxon>Mucoromycota</taxon>
        <taxon>Glomeromycotina</taxon>
        <taxon>Glomeromycetes</taxon>
        <taxon>Diversisporales</taxon>
        <taxon>Diversisporaceae</taxon>
        <taxon>Diversispora</taxon>
    </lineage>
</organism>
<name>A0A9N9D280_9GLOM</name>
<dbReference type="Proteomes" id="UP000789706">
    <property type="component" value="Unassembled WGS sequence"/>
</dbReference>
<gene>
    <name evidence="1" type="ORF">DEBURN_LOCUS10316</name>
</gene>
<feature type="non-terminal residue" evidence="1">
    <location>
        <position position="198"/>
    </location>
</feature>
<accession>A0A9N9D280</accession>